<feature type="region of interest" description="Disordered" evidence="1">
    <location>
        <begin position="1"/>
        <end position="39"/>
    </location>
</feature>
<feature type="region of interest" description="Disordered" evidence="1">
    <location>
        <begin position="45"/>
        <end position="64"/>
    </location>
</feature>
<name>A0AB39NDQ2_9ACTN</name>
<evidence type="ECO:0000313" key="2">
    <source>
        <dbReference type="EMBL" id="XDQ16001.1"/>
    </source>
</evidence>
<protein>
    <recommendedName>
        <fullName evidence="3">Transposase</fullName>
    </recommendedName>
</protein>
<proteinExistence type="predicted"/>
<dbReference type="EMBL" id="CP163432">
    <property type="protein sequence ID" value="XDQ16001.1"/>
    <property type="molecule type" value="Genomic_DNA"/>
</dbReference>
<reference evidence="2" key="1">
    <citation type="submission" date="2024-07" db="EMBL/GenBank/DDBJ databases">
        <authorList>
            <person name="Yu S.T."/>
        </authorList>
    </citation>
    <scope>NUCLEOTIDE SEQUENCE</scope>
    <source>
        <strain evidence="2">R11</strain>
    </source>
</reference>
<gene>
    <name evidence="2" type="ORF">AB5J55_43760</name>
</gene>
<feature type="compositionally biased region" description="Basic residues" evidence="1">
    <location>
        <begin position="9"/>
        <end position="20"/>
    </location>
</feature>
<evidence type="ECO:0000256" key="1">
    <source>
        <dbReference type="SAM" id="MobiDB-lite"/>
    </source>
</evidence>
<sequence>MAPLIRAGSSHHRTPFKKTRSPGTKERHELQRKAHSSRRIRVEHGTAHLKNWRTLPATSAAAST</sequence>
<dbReference type="AlphaFoldDB" id="A0AB39NDQ2"/>
<feature type="compositionally biased region" description="Basic and acidic residues" evidence="1">
    <location>
        <begin position="23"/>
        <end position="32"/>
    </location>
</feature>
<organism evidence="2">
    <name type="scientific">Streptomyces sp. R11</name>
    <dbReference type="NCBI Taxonomy" id="3238625"/>
    <lineage>
        <taxon>Bacteria</taxon>
        <taxon>Bacillati</taxon>
        <taxon>Actinomycetota</taxon>
        <taxon>Actinomycetes</taxon>
        <taxon>Kitasatosporales</taxon>
        <taxon>Streptomycetaceae</taxon>
        <taxon>Streptomyces</taxon>
    </lineage>
</organism>
<dbReference type="RefSeq" id="WP_369275925.1">
    <property type="nucleotide sequence ID" value="NZ_CP163432.1"/>
</dbReference>
<evidence type="ECO:0008006" key="3">
    <source>
        <dbReference type="Google" id="ProtNLM"/>
    </source>
</evidence>
<accession>A0AB39NDQ2</accession>